<sequence length="64" mass="7435">MVSFRRLPLTRTRNTRKENLFLSGVRFAVPMEAIFGPIMKHKLVEVMPTMPDYLIIPNCTFVPL</sequence>
<accession>A0A2P2K2G2</accession>
<organism evidence="1">
    <name type="scientific">Rhizophora mucronata</name>
    <name type="common">Asiatic mangrove</name>
    <dbReference type="NCBI Taxonomy" id="61149"/>
    <lineage>
        <taxon>Eukaryota</taxon>
        <taxon>Viridiplantae</taxon>
        <taxon>Streptophyta</taxon>
        <taxon>Embryophyta</taxon>
        <taxon>Tracheophyta</taxon>
        <taxon>Spermatophyta</taxon>
        <taxon>Magnoliopsida</taxon>
        <taxon>eudicotyledons</taxon>
        <taxon>Gunneridae</taxon>
        <taxon>Pentapetalae</taxon>
        <taxon>rosids</taxon>
        <taxon>fabids</taxon>
        <taxon>Malpighiales</taxon>
        <taxon>Rhizophoraceae</taxon>
        <taxon>Rhizophora</taxon>
    </lineage>
</organism>
<proteinExistence type="predicted"/>
<reference evidence="1" key="1">
    <citation type="submission" date="2018-02" db="EMBL/GenBank/DDBJ databases">
        <title>Rhizophora mucronata_Transcriptome.</title>
        <authorList>
            <person name="Meera S.P."/>
            <person name="Sreeshan A."/>
            <person name="Augustine A."/>
        </authorList>
    </citation>
    <scope>NUCLEOTIDE SEQUENCE</scope>
    <source>
        <tissue evidence="1">Leaf</tissue>
    </source>
</reference>
<protein>
    <submittedName>
        <fullName evidence="1">Protein yippee-like</fullName>
    </submittedName>
</protein>
<dbReference type="EMBL" id="GGEC01019420">
    <property type="protein sequence ID" value="MBW99903.1"/>
    <property type="molecule type" value="Transcribed_RNA"/>
</dbReference>
<dbReference type="AlphaFoldDB" id="A0A2P2K2G2"/>
<evidence type="ECO:0000313" key="1">
    <source>
        <dbReference type="EMBL" id="MBW99903.1"/>
    </source>
</evidence>
<name>A0A2P2K2G2_RHIMU</name>